<dbReference type="InterPro" id="IPR018200">
    <property type="entry name" value="USP_CS"/>
</dbReference>
<keyword evidence="3 6" id="KW-0833">Ubl conjugation pathway</keyword>
<dbReference type="PROSITE" id="PS00299">
    <property type="entry name" value="UBIQUITIN_1"/>
    <property type="match status" value="1"/>
</dbReference>
<dbReference type="Proteomes" id="UP000290900">
    <property type="component" value="Unassembled WGS sequence"/>
</dbReference>
<dbReference type="GO" id="GO:0004843">
    <property type="term" value="F:cysteine-type deubiquitinase activity"/>
    <property type="evidence" value="ECO:0007669"/>
    <property type="project" value="UniProtKB-UniRule"/>
</dbReference>
<dbReference type="GO" id="GO:0061136">
    <property type="term" value="P:regulation of proteasomal protein catabolic process"/>
    <property type="evidence" value="ECO:0007669"/>
    <property type="project" value="TreeGrafter"/>
</dbReference>
<keyword evidence="5 6" id="KW-0788">Thiol protease</keyword>
<evidence type="ECO:0000256" key="3">
    <source>
        <dbReference type="ARBA" id="ARBA00022786"/>
    </source>
</evidence>
<evidence type="ECO:0000256" key="2">
    <source>
        <dbReference type="ARBA" id="ARBA00022670"/>
    </source>
</evidence>
<evidence type="ECO:0000256" key="1">
    <source>
        <dbReference type="ARBA" id="ARBA00000707"/>
    </source>
</evidence>
<dbReference type="STRING" id="13370.A0A448YN82"/>
<dbReference type="FunCoup" id="A0A448YN82">
    <property type="interactions" value="1123"/>
</dbReference>
<dbReference type="SMART" id="SM00213">
    <property type="entry name" value="UBQ"/>
    <property type="match status" value="1"/>
</dbReference>
<dbReference type="PANTHER" id="PTHR43982:SF1">
    <property type="entry name" value="UBIQUITIN CARBOXYL-TERMINAL HYDROLASE 14"/>
    <property type="match status" value="1"/>
</dbReference>
<dbReference type="SUPFAM" id="SSF54236">
    <property type="entry name" value="Ubiquitin-like"/>
    <property type="match status" value="1"/>
</dbReference>
<comment type="catalytic activity">
    <reaction evidence="1 6">
        <text>Thiol-dependent hydrolysis of ester, thioester, amide, peptide and isopeptide bonds formed by the C-terminal Gly of ubiquitin (a 76-residue protein attached to proteins as an intracellular targeting signal).</text>
        <dbReference type="EC" id="3.4.19.12"/>
    </reaction>
</comment>
<dbReference type="InterPro" id="IPR000626">
    <property type="entry name" value="Ubiquitin-like_dom"/>
</dbReference>
<evidence type="ECO:0000313" key="10">
    <source>
        <dbReference type="Proteomes" id="UP000290900"/>
    </source>
</evidence>
<dbReference type="PANTHER" id="PTHR43982">
    <property type="entry name" value="UBIQUITIN CARBOXYL-TERMINAL HYDROLASE"/>
    <property type="match status" value="1"/>
</dbReference>
<dbReference type="InterPro" id="IPR028889">
    <property type="entry name" value="USP"/>
</dbReference>
<dbReference type="InterPro" id="IPR029071">
    <property type="entry name" value="Ubiquitin-like_domsf"/>
</dbReference>
<dbReference type="EC" id="3.4.19.12" evidence="6"/>
<dbReference type="GO" id="GO:0016579">
    <property type="term" value="P:protein deubiquitination"/>
    <property type="evidence" value="ECO:0007669"/>
    <property type="project" value="InterPro"/>
</dbReference>
<dbReference type="PROSITE" id="PS00973">
    <property type="entry name" value="USP_2"/>
    <property type="match status" value="1"/>
</dbReference>
<dbReference type="InterPro" id="IPR019954">
    <property type="entry name" value="Ubiquitin_CS"/>
</dbReference>
<evidence type="ECO:0000259" key="8">
    <source>
        <dbReference type="PROSITE" id="PS50235"/>
    </source>
</evidence>
<dbReference type="PROSITE" id="PS50235">
    <property type="entry name" value="USP_3"/>
    <property type="match status" value="1"/>
</dbReference>
<organism evidence="9 10">
    <name type="scientific">Brettanomyces naardenensis</name>
    <name type="common">Yeast</name>
    <dbReference type="NCBI Taxonomy" id="13370"/>
    <lineage>
        <taxon>Eukaryota</taxon>
        <taxon>Fungi</taxon>
        <taxon>Dikarya</taxon>
        <taxon>Ascomycota</taxon>
        <taxon>Saccharomycotina</taxon>
        <taxon>Pichiomycetes</taxon>
        <taxon>Pichiales</taxon>
        <taxon>Pichiaceae</taxon>
        <taxon>Brettanomyces</taxon>
    </lineage>
</organism>
<protein>
    <recommendedName>
        <fullName evidence="6">Ubiquitin carboxyl-terminal hydrolase</fullName>
        <ecNumber evidence="6">3.4.19.12</ecNumber>
    </recommendedName>
</protein>
<gene>
    <name evidence="9" type="ORF">BRENAR_LOCUS3077</name>
</gene>
<feature type="domain" description="USP" evidence="8">
    <location>
        <begin position="108"/>
        <end position="484"/>
    </location>
</feature>
<evidence type="ECO:0000259" key="7">
    <source>
        <dbReference type="PROSITE" id="PS50053"/>
    </source>
</evidence>
<sequence length="487" mass="55801">MTAIQVSVKNGGKSYPVEVDLDEPGLTFKMQIFSVTNVPPERQKVLLKGGKLQDDSDLSKFNLKPNQSIMVLGTPAEQTLVEKPKETVKFVEDLSPEDQKFSAQDQPSGLVNLGNTCYLNSSLQTLFDIKEVRDELGKLSQNSLQTSIDKTLVFHLKELFEKMDKKKQQITPLNFLSSLRLTFPQFSERGEQGFYKQQDAEEAYSQILNTIIGRFPNLRNYFEIDMKTSTKCLETDEEPTIGHEEALKLSCHINIHTNFLRDGLQSDMKEKIEKHNDILDKNCEYQITRTITRLPKYLTVHFVRFFWKRETGKKSKILRKVQFPFKLDVTDLLDESVKEDMIKARESIHKVEKMNEDERITFKKVKPSQELTAREQYAKKREELADLKKKWLDNFNKSLPEGFDSSSGENLSPLYELNAIIAHQGSSADSGHYQAFIKDPDDLDAERWYKFNDDKVTVVTKEKIQSLAGGSEGDSALILLYKGVGLS</sequence>
<evidence type="ECO:0000256" key="6">
    <source>
        <dbReference type="RuleBase" id="RU366025"/>
    </source>
</evidence>
<accession>A0A448YN82</accession>
<evidence type="ECO:0000256" key="5">
    <source>
        <dbReference type="ARBA" id="ARBA00022807"/>
    </source>
</evidence>
<keyword evidence="2 6" id="KW-0645">Protease</keyword>
<dbReference type="AlphaFoldDB" id="A0A448YN82"/>
<dbReference type="InParanoid" id="A0A448YN82"/>
<dbReference type="GO" id="GO:0043161">
    <property type="term" value="P:proteasome-mediated ubiquitin-dependent protein catabolic process"/>
    <property type="evidence" value="ECO:0007669"/>
    <property type="project" value="InterPro"/>
</dbReference>
<dbReference type="InterPro" id="IPR038765">
    <property type="entry name" value="Papain-like_cys_pep_sf"/>
</dbReference>
<reference evidence="9 10" key="1">
    <citation type="submission" date="2018-12" db="EMBL/GenBank/DDBJ databases">
        <authorList>
            <person name="Tiukova I."/>
            <person name="Dainat J."/>
        </authorList>
    </citation>
    <scope>NUCLEOTIDE SEQUENCE [LARGE SCALE GENOMIC DNA]</scope>
</reference>
<feature type="domain" description="Ubiquitin-like" evidence="7">
    <location>
        <begin position="4"/>
        <end position="72"/>
    </location>
</feature>
<comment type="similarity">
    <text evidence="6">Belongs to the peptidase C19 family.</text>
</comment>
<dbReference type="SUPFAM" id="SSF54001">
    <property type="entry name" value="Cysteine proteinases"/>
    <property type="match status" value="1"/>
</dbReference>
<keyword evidence="10" id="KW-1185">Reference proteome</keyword>
<dbReference type="Gene3D" id="3.90.70.10">
    <property type="entry name" value="Cysteine proteinases"/>
    <property type="match status" value="1"/>
</dbReference>
<dbReference type="Gene3D" id="3.10.20.90">
    <property type="entry name" value="Phosphatidylinositol 3-kinase Catalytic Subunit, Chain A, domain 1"/>
    <property type="match status" value="1"/>
</dbReference>
<proteinExistence type="inferred from homology"/>
<keyword evidence="4 6" id="KW-0378">Hydrolase</keyword>
<dbReference type="InterPro" id="IPR001394">
    <property type="entry name" value="Peptidase_C19_UCH"/>
</dbReference>
<dbReference type="Pfam" id="PF00443">
    <property type="entry name" value="UCH"/>
    <property type="match status" value="1"/>
</dbReference>
<dbReference type="OrthoDB" id="333239at2759"/>
<dbReference type="CDD" id="cd16104">
    <property type="entry name" value="Ubl_USP14_like"/>
    <property type="match status" value="1"/>
</dbReference>
<evidence type="ECO:0000256" key="4">
    <source>
        <dbReference type="ARBA" id="ARBA00022801"/>
    </source>
</evidence>
<dbReference type="EMBL" id="CAACVR010000023">
    <property type="protein sequence ID" value="VEU22346.1"/>
    <property type="molecule type" value="Genomic_DNA"/>
</dbReference>
<dbReference type="PROSITE" id="PS50053">
    <property type="entry name" value="UBIQUITIN_2"/>
    <property type="match status" value="1"/>
</dbReference>
<evidence type="ECO:0000313" key="9">
    <source>
        <dbReference type="EMBL" id="VEU22346.1"/>
    </source>
</evidence>
<dbReference type="PROSITE" id="PS00972">
    <property type="entry name" value="USP_1"/>
    <property type="match status" value="1"/>
</dbReference>
<dbReference type="InterPro" id="IPR044635">
    <property type="entry name" value="UBP14-like"/>
</dbReference>
<dbReference type="CDD" id="cd02657">
    <property type="entry name" value="Peptidase_C19A"/>
    <property type="match status" value="1"/>
</dbReference>
<name>A0A448YN82_BRENA</name>
<dbReference type="Pfam" id="PF00240">
    <property type="entry name" value="ubiquitin"/>
    <property type="match status" value="1"/>
</dbReference>
<dbReference type="GO" id="GO:0070628">
    <property type="term" value="F:proteasome binding"/>
    <property type="evidence" value="ECO:0007669"/>
    <property type="project" value="TreeGrafter"/>
</dbReference>